<dbReference type="EMBL" id="BGZI01000024">
    <property type="protein sequence ID" value="GBO89579.1"/>
    <property type="molecule type" value="Genomic_DNA"/>
</dbReference>
<accession>A0A5M3Q3A9</accession>
<protein>
    <submittedName>
        <fullName evidence="1">Uncharacterized protein</fullName>
    </submittedName>
</protein>
<comment type="caution">
    <text evidence="1">The sequence shown here is derived from an EMBL/GenBank/DDBJ whole genome shotgun (WGS) entry which is preliminary data.</text>
</comment>
<organism evidence="1 2">
    <name type="scientific">Marinobacter salsuginis</name>
    <dbReference type="NCBI Taxonomy" id="418719"/>
    <lineage>
        <taxon>Bacteria</taxon>
        <taxon>Pseudomonadati</taxon>
        <taxon>Pseudomonadota</taxon>
        <taxon>Gammaproteobacteria</taxon>
        <taxon>Pseudomonadales</taxon>
        <taxon>Marinobacteraceae</taxon>
        <taxon>Marinobacter</taxon>
    </lineage>
</organism>
<name>A0A5M3Q3A9_9GAMM</name>
<gene>
    <name evidence="1" type="ORF">MSSD14B_32470</name>
</gene>
<proteinExistence type="predicted"/>
<sequence>MDKLLAVKANSLTSPDRSAFQSHNTFQGDAADHRFTIAQGARKRVNMIKA</sequence>
<evidence type="ECO:0000313" key="1">
    <source>
        <dbReference type="EMBL" id="GBO89579.1"/>
    </source>
</evidence>
<dbReference type="AlphaFoldDB" id="A0A5M3Q3A9"/>
<reference evidence="1 2" key="1">
    <citation type="journal article" date="2019" name="J. Gen. Appl. Microbiol.">
        <title>Aerobic degradation of cis-dichloroethene by the marine bacterium Marinobacter salsuginis strain 5N-3.</title>
        <authorList>
            <person name="Inoue Y."/>
            <person name="Fukunaga Y."/>
            <person name="Katsumata H."/>
            <person name="Ohji S."/>
            <person name="Hosoyama A."/>
            <person name="Mori K."/>
            <person name="Ando K."/>
        </authorList>
    </citation>
    <scope>NUCLEOTIDE SEQUENCE [LARGE SCALE GENOMIC DNA]</scope>
    <source>
        <strain evidence="1 2">NBRC 109114</strain>
    </source>
</reference>
<evidence type="ECO:0000313" key="2">
    <source>
        <dbReference type="Proteomes" id="UP000387223"/>
    </source>
</evidence>
<dbReference type="Proteomes" id="UP000387223">
    <property type="component" value="Unassembled WGS sequence"/>
</dbReference>